<reference evidence="2" key="1">
    <citation type="submission" date="2020-01" db="EMBL/GenBank/DDBJ databases">
        <authorList>
            <consortium name="DOE Joint Genome Institute"/>
            <person name="Haridas S."/>
            <person name="Albert R."/>
            <person name="Binder M."/>
            <person name="Bloem J."/>
            <person name="Labutti K."/>
            <person name="Salamov A."/>
            <person name="Andreopoulos B."/>
            <person name="Baker S.E."/>
            <person name="Barry K."/>
            <person name="Bills G."/>
            <person name="Bluhm B.H."/>
            <person name="Cannon C."/>
            <person name="Castanera R."/>
            <person name="Culley D.E."/>
            <person name="Daum C."/>
            <person name="Ezra D."/>
            <person name="Gonzalez J.B."/>
            <person name="Henrissat B."/>
            <person name="Kuo A."/>
            <person name="Liang C."/>
            <person name="Lipzen A."/>
            <person name="Lutzoni F."/>
            <person name="Magnuson J."/>
            <person name="Mondo S."/>
            <person name="Nolan M."/>
            <person name="Ohm R."/>
            <person name="Pangilinan J."/>
            <person name="Park H.-J."/>
            <person name="Ramirez L."/>
            <person name="Alfaro M."/>
            <person name="Sun H."/>
            <person name="Tritt A."/>
            <person name="Yoshinaga Y."/>
            <person name="Zwiers L.-H."/>
            <person name="Turgeon B.G."/>
            <person name="Goodwin S.B."/>
            <person name="Spatafora J.W."/>
            <person name="Crous P.W."/>
            <person name="Grigoriev I.V."/>
        </authorList>
    </citation>
    <scope>NUCLEOTIDE SEQUENCE</scope>
    <source>
        <strain evidence="2">P77</strain>
    </source>
</reference>
<proteinExistence type="predicted"/>
<feature type="coiled-coil region" evidence="1">
    <location>
        <begin position="139"/>
        <end position="173"/>
    </location>
</feature>
<keyword evidence="1" id="KW-0175">Coiled coil</keyword>
<dbReference type="EMBL" id="ML975253">
    <property type="protein sequence ID" value="KAF1838343.1"/>
    <property type="molecule type" value="Genomic_DNA"/>
</dbReference>
<gene>
    <name evidence="2" type="ORF">BDW02DRAFT_586016</name>
</gene>
<organism evidence="2 3">
    <name type="scientific">Decorospora gaudefroyi</name>
    <dbReference type="NCBI Taxonomy" id="184978"/>
    <lineage>
        <taxon>Eukaryota</taxon>
        <taxon>Fungi</taxon>
        <taxon>Dikarya</taxon>
        <taxon>Ascomycota</taxon>
        <taxon>Pezizomycotina</taxon>
        <taxon>Dothideomycetes</taxon>
        <taxon>Pleosporomycetidae</taxon>
        <taxon>Pleosporales</taxon>
        <taxon>Pleosporineae</taxon>
        <taxon>Pleosporaceae</taxon>
        <taxon>Decorospora</taxon>
    </lineage>
</organism>
<sequence length="188" mass="21629">MMICGHGQIGKIIEDMEKDLPSESVDRPDYRRCRTTYGLLSTTYRRANDSNDPEKEYKELQQLEKCLRDRLANLDPSKGLPRKFNGPLDALKDGIDNALNQGVTIEFLIRGLKDVLEEKPNATPAPKPDPVKMVSGARFKKVYEELAIEKKKNKTLNEENNDLVRRLKLYQMHDRTARSVLQQKGRED</sequence>
<dbReference type="Proteomes" id="UP000800040">
    <property type="component" value="Unassembled WGS sequence"/>
</dbReference>
<accession>A0A6A5KXC6</accession>
<dbReference type="OrthoDB" id="3778493at2759"/>
<dbReference type="AlphaFoldDB" id="A0A6A5KXC6"/>
<name>A0A6A5KXC6_9PLEO</name>
<keyword evidence="3" id="KW-1185">Reference proteome</keyword>
<evidence type="ECO:0000313" key="2">
    <source>
        <dbReference type="EMBL" id="KAF1838343.1"/>
    </source>
</evidence>
<evidence type="ECO:0000256" key="1">
    <source>
        <dbReference type="SAM" id="Coils"/>
    </source>
</evidence>
<protein>
    <submittedName>
        <fullName evidence="2">Uncharacterized protein</fullName>
    </submittedName>
</protein>
<evidence type="ECO:0000313" key="3">
    <source>
        <dbReference type="Proteomes" id="UP000800040"/>
    </source>
</evidence>